<proteinExistence type="predicted"/>
<protein>
    <submittedName>
        <fullName evidence="1">Uncharacterized protein</fullName>
    </submittedName>
</protein>
<evidence type="ECO:0000313" key="2">
    <source>
        <dbReference type="Proteomes" id="UP001186974"/>
    </source>
</evidence>
<evidence type="ECO:0000313" key="1">
    <source>
        <dbReference type="EMBL" id="KAK3079545.1"/>
    </source>
</evidence>
<keyword evidence="2" id="KW-1185">Reference proteome</keyword>
<feature type="non-terminal residue" evidence="1">
    <location>
        <position position="214"/>
    </location>
</feature>
<organism evidence="1 2">
    <name type="scientific">Coniosporium uncinatum</name>
    <dbReference type="NCBI Taxonomy" id="93489"/>
    <lineage>
        <taxon>Eukaryota</taxon>
        <taxon>Fungi</taxon>
        <taxon>Dikarya</taxon>
        <taxon>Ascomycota</taxon>
        <taxon>Pezizomycotina</taxon>
        <taxon>Dothideomycetes</taxon>
        <taxon>Dothideomycetes incertae sedis</taxon>
        <taxon>Coniosporium</taxon>
    </lineage>
</organism>
<sequence length="214" mass="22701">MEPAVVGAFYTAETLLEGAVAFGKGILYPTLPLKATFSRINGARIPRSSHTVSIVKGRAYVFGGETAPGEHASNDMGMIVLPSSAVTDADYTFYPARPTQSNGPVPAARLNHTASVVGDSIYIFGGQLEGGAQEEEGRIWVFDTVTRSWSYFDPAPNTPYLSARYSHSAAASELPGPKGPNIDPDILPQQPPVPGDTVNEPPESGSWGTLFIYG</sequence>
<dbReference type="Proteomes" id="UP001186974">
    <property type="component" value="Unassembled WGS sequence"/>
</dbReference>
<gene>
    <name evidence="1" type="ORF">LTS18_004588</name>
</gene>
<dbReference type="EMBL" id="JAWDJW010001076">
    <property type="protein sequence ID" value="KAK3079545.1"/>
    <property type="molecule type" value="Genomic_DNA"/>
</dbReference>
<name>A0ACC3DSQ5_9PEZI</name>
<reference evidence="1" key="1">
    <citation type="submission" date="2024-09" db="EMBL/GenBank/DDBJ databases">
        <title>Black Yeasts Isolated from many extreme environments.</title>
        <authorList>
            <person name="Coleine C."/>
            <person name="Stajich J.E."/>
            <person name="Selbmann L."/>
        </authorList>
    </citation>
    <scope>NUCLEOTIDE SEQUENCE</scope>
    <source>
        <strain evidence="1">CCFEE 5737</strain>
    </source>
</reference>
<accession>A0ACC3DSQ5</accession>
<comment type="caution">
    <text evidence="1">The sequence shown here is derived from an EMBL/GenBank/DDBJ whole genome shotgun (WGS) entry which is preliminary data.</text>
</comment>